<evidence type="ECO:0000256" key="6">
    <source>
        <dbReference type="RuleBase" id="RU365089"/>
    </source>
</evidence>
<comment type="caution">
    <text evidence="7">The sequence shown here is derived from an EMBL/GenBank/DDBJ whole genome shotgun (WGS) entry which is preliminary data.</text>
</comment>
<evidence type="ECO:0000256" key="2">
    <source>
        <dbReference type="ARBA" id="ARBA00010961"/>
    </source>
</evidence>
<dbReference type="Pfam" id="PF00872">
    <property type="entry name" value="Transposase_mut"/>
    <property type="match status" value="1"/>
</dbReference>
<evidence type="ECO:0000256" key="3">
    <source>
        <dbReference type="ARBA" id="ARBA00022578"/>
    </source>
</evidence>
<keyword evidence="3 6" id="KW-0815">Transposition</keyword>
<dbReference type="InterPro" id="IPR001207">
    <property type="entry name" value="Transposase_mutator"/>
</dbReference>
<accession>A0AA37X3D8</accession>
<dbReference type="AlphaFoldDB" id="A0AA37X3D8"/>
<evidence type="ECO:0000256" key="5">
    <source>
        <dbReference type="ARBA" id="ARBA00023172"/>
    </source>
</evidence>
<reference evidence="7" key="1">
    <citation type="submission" date="2023-02" db="EMBL/GenBank/DDBJ databases">
        <title>Proposal of a novel subspecies: Alicyclobacillus hesperidum subspecies aegle.</title>
        <authorList>
            <person name="Goto K."/>
            <person name="Fujii T."/>
            <person name="Yasui K."/>
            <person name="Mochida K."/>
            <person name="Kato-Tanaka Y."/>
            <person name="Morohoshi S."/>
            <person name="An S.Y."/>
            <person name="Kasai H."/>
            <person name="Yokota A."/>
        </authorList>
    </citation>
    <scope>NUCLEOTIDE SEQUENCE</scope>
    <source>
        <strain evidence="7">DSM 12766</strain>
    </source>
</reference>
<dbReference type="EMBL" id="BSRA01000020">
    <property type="protein sequence ID" value="GLV14930.1"/>
    <property type="molecule type" value="Genomic_DNA"/>
</dbReference>
<evidence type="ECO:0000313" key="7">
    <source>
        <dbReference type="EMBL" id="GLV14930.1"/>
    </source>
</evidence>
<evidence type="ECO:0000313" key="8">
    <source>
        <dbReference type="Proteomes" id="UP001157137"/>
    </source>
</evidence>
<keyword evidence="5 6" id="KW-0233">DNA recombination</keyword>
<comment type="function">
    <text evidence="1 6">Required for the transposition of the insertion element.</text>
</comment>
<comment type="similarity">
    <text evidence="2 6">Belongs to the transposase mutator family.</text>
</comment>
<evidence type="ECO:0000256" key="4">
    <source>
        <dbReference type="ARBA" id="ARBA00023125"/>
    </source>
</evidence>
<dbReference type="GO" id="GO:0004803">
    <property type="term" value="F:transposase activity"/>
    <property type="evidence" value="ECO:0007669"/>
    <property type="project" value="UniProtKB-UniRule"/>
</dbReference>
<sequence length="72" mass="8427">MYTTNIIEGYHRQLRKATKGKGLFPNDEALLKMLYLATMEVTKKWIMRVANWGTILGQLMIYFGDRVTLYLP</sequence>
<name>A0AA37X3D8_9BACL</name>
<evidence type="ECO:0000256" key="1">
    <source>
        <dbReference type="ARBA" id="ARBA00002190"/>
    </source>
</evidence>
<dbReference type="PANTHER" id="PTHR33217:SF8">
    <property type="entry name" value="MUTATOR FAMILY TRANSPOSASE"/>
    <property type="match status" value="1"/>
</dbReference>
<keyword evidence="6" id="KW-0814">Transposable element</keyword>
<dbReference type="PANTHER" id="PTHR33217">
    <property type="entry name" value="TRANSPOSASE FOR INSERTION SEQUENCE ELEMENT IS1081"/>
    <property type="match status" value="1"/>
</dbReference>
<dbReference type="GO" id="GO:0003677">
    <property type="term" value="F:DNA binding"/>
    <property type="evidence" value="ECO:0007669"/>
    <property type="project" value="UniProtKB-UniRule"/>
</dbReference>
<dbReference type="GO" id="GO:0006313">
    <property type="term" value="P:DNA transposition"/>
    <property type="evidence" value="ECO:0007669"/>
    <property type="project" value="UniProtKB-UniRule"/>
</dbReference>
<keyword evidence="4 6" id="KW-0238">DNA-binding</keyword>
<gene>
    <name evidence="7" type="ORF">Heshes_26150</name>
</gene>
<organism evidence="7 8">
    <name type="scientific">Alicyclobacillus hesperidum</name>
    <dbReference type="NCBI Taxonomy" id="89784"/>
    <lineage>
        <taxon>Bacteria</taxon>
        <taxon>Bacillati</taxon>
        <taxon>Bacillota</taxon>
        <taxon>Bacilli</taxon>
        <taxon>Bacillales</taxon>
        <taxon>Alicyclobacillaceae</taxon>
        <taxon>Alicyclobacillus</taxon>
    </lineage>
</organism>
<proteinExistence type="inferred from homology"/>
<dbReference type="Proteomes" id="UP001157137">
    <property type="component" value="Unassembled WGS sequence"/>
</dbReference>
<protein>
    <recommendedName>
        <fullName evidence="6">Mutator family transposase</fullName>
    </recommendedName>
</protein>